<protein>
    <recommendedName>
        <fullName evidence="3">PLAT domain-containing protein</fullName>
    </recommendedName>
</protein>
<reference evidence="1 2" key="1">
    <citation type="submission" date="2024-09" db="EMBL/GenBank/DDBJ databases">
        <authorList>
            <person name="Sun Q."/>
            <person name="Mori K."/>
        </authorList>
    </citation>
    <scope>NUCLEOTIDE SEQUENCE [LARGE SCALE GENOMIC DNA]</scope>
    <source>
        <strain evidence="1 2">TISTR 2452</strain>
    </source>
</reference>
<evidence type="ECO:0008006" key="3">
    <source>
        <dbReference type="Google" id="ProtNLM"/>
    </source>
</evidence>
<organism evidence="1 2">
    <name type="scientific">Paenibacillus aurantiacus</name>
    <dbReference type="NCBI Taxonomy" id="1936118"/>
    <lineage>
        <taxon>Bacteria</taxon>
        <taxon>Bacillati</taxon>
        <taxon>Bacillota</taxon>
        <taxon>Bacilli</taxon>
        <taxon>Bacillales</taxon>
        <taxon>Paenibacillaceae</taxon>
        <taxon>Paenibacillus</taxon>
    </lineage>
</organism>
<dbReference type="Proteomes" id="UP001589747">
    <property type="component" value="Unassembled WGS sequence"/>
</dbReference>
<dbReference type="RefSeq" id="WP_377490595.1">
    <property type="nucleotide sequence ID" value="NZ_JBHMDO010000009.1"/>
</dbReference>
<comment type="caution">
    <text evidence="1">The sequence shown here is derived from an EMBL/GenBank/DDBJ whole genome shotgun (WGS) entry which is preliminary data.</text>
</comment>
<proteinExistence type="predicted"/>
<sequence>MTNAIHKKLLIKQVIGRLLLDTDQSGCAFTLEPDGEGWVIAVQGVPQAAGSEIKRLEDDLNLFYFEEDKTTGELRKWWLYDLDVPAMDWDAEKQTLTLRVSSRVGYTNERV</sequence>
<accession>A0ABV5KJ04</accession>
<name>A0ABV5KJ04_9BACL</name>
<dbReference type="EMBL" id="JBHMDO010000009">
    <property type="protein sequence ID" value="MFB9325208.1"/>
    <property type="molecule type" value="Genomic_DNA"/>
</dbReference>
<evidence type="ECO:0000313" key="1">
    <source>
        <dbReference type="EMBL" id="MFB9325208.1"/>
    </source>
</evidence>
<evidence type="ECO:0000313" key="2">
    <source>
        <dbReference type="Proteomes" id="UP001589747"/>
    </source>
</evidence>
<gene>
    <name evidence="1" type="ORF">ACFFSY_04655</name>
</gene>
<keyword evidence="2" id="KW-1185">Reference proteome</keyword>